<dbReference type="InterPro" id="IPR036809">
    <property type="entry name" value="AF1782-like_sf"/>
</dbReference>
<dbReference type="AlphaFoldDB" id="X1NLF4"/>
<dbReference type="SUPFAM" id="SSF158372">
    <property type="entry name" value="AF1782-like"/>
    <property type="match status" value="1"/>
</dbReference>
<comment type="caution">
    <text evidence="2">The sequence shown here is derived from an EMBL/GenBank/DDBJ whole genome shotgun (WGS) entry which is preliminary data.</text>
</comment>
<dbReference type="Gene3D" id="1.20.1270.90">
    <property type="entry name" value="AF1782-like"/>
    <property type="match status" value="1"/>
</dbReference>
<organism evidence="2">
    <name type="scientific">marine sediment metagenome</name>
    <dbReference type="NCBI Taxonomy" id="412755"/>
    <lineage>
        <taxon>unclassified sequences</taxon>
        <taxon>metagenomes</taxon>
        <taxon>ecological metagenomes</taxon>
    </lineage>
</organism>
<proteinExistence type="predicted"/>
<feature type="domain" description="DUF357" evidence="1">
    <location>
        <begin position="16"/>
        <end position="86"/>
    </location>
</feature>
<evidence type="ECO:0000259" key="1">
    <source>
        <dbReference type="Pfam" id="PF04010"/>
    </source>
</evidence>
<dbReference type="Pfam" id="PF04010">
    <property type="entry name" value="DUF357"/>
    <property type="match status" value="1"/>
</dbReference>
<reference evidence="2" key="1">
    <citation type="journal article" date="2014" name="Front. Microbiol.">
        <title>High frequency of phylogenetically diverse reductive dehalogenase-homologous genes in deep subseafloor sedimentary metagenomes.</title>
        <authorList>
            <person name="Kawai M."/>
            <person name="Futagami T."/>
            <person name="Toyoda A."/>
            <person name="Takaki Y."/>
            <person name="Nishi S."/>
            <person name="Hori S."/>
            <person name="Arai W."/>
            <person name="Tsubouchi T."/>
            <person name="Morono Y."/>
            <person name="Uchiyama I."/>
            <person name="Ito T."/>
            <person name="Fujiyama A."/>
            <person name="Inagaki F."/>
            <person name="Takami H."/>
        </authorList>
    </citation>
    <scope>NUCLEOTIDE SEQUENCE</scope>
    <source>
        <strain evidence="2">Expedition CK06-06</strain>
    </source>
</reference>
<accession>X1NLF4</accession>
<dbReference type="EMBL" id="BARV01015484">
    <property type="protein sequence ID" value="GAI31031.1"/>
    <property type="molecule type" value="Genomic_DNA"/>
</dbReference>
<feature type="non-terminal residue" evidence="2">
    <location>
        <position position="1"/>
    </location>
</feature>
<protein>
    <recommendedName>
        <fullName evidence="1">DUF357 domain-containing protein</fullName>
    </recommendedName>
</protein>
<gene>
    <name evidence="2" type="ORF">S06H3_26749</name>
</gene>
<sequence>SRNFMEDTITKEKLEKYFKITSNAVKEARKNIASGKEEQAKEIIDMVSNYLSDAKHFEEKGEFVNAFAALNYAHGWLDAGVRLGIFDVKDDELFTVK</sequence>
<dbReference type="InterPro" id="IPR023140">
    <property type="entry name" value="DUF357"/>
</dbReference>
<name>X1NLF4_9ZZZZ</name>
<evidence type="ECO:0000313" key="2">
    <source>
        <dbReference type="EMBL" id="GAI31031.1"/>
    </source>
</evidence>